<accession>A0ACD3YSE4</accession>
<organism evidence="1 2">
    <name type="scientific">Fusarium solani subsp. cucurbitae</name>
    <name type="common">Neocosmosporum cucurbitae</name>
    <dbReference type="NCBI Taxonomy" id="2747967"/>
    <lineage>
        <taxon>Eukaryota</taxon>
        <taxon>Fungi</taxon>
        <taxon>Dikarya</taxon>
        <taxon>Ascomycota</taxon>
        <taxon>Pezizomycotina</taxon>
        <taxon>Sordariomycetes</taxon>
        <taxon>Hypocreomycetidae</taxon>
        <taxon>Hypocreales</taxon>
        <taxon>Nectriaceae</taxon>
        <taxon>Fusarium</taxon>
        <taxon>Fusarium solani species complex</taxon>
    </lineage>
</organism>
<reference evidence="1" key="1">
    <citation type="submission" date="2021-11" db="EMBL/GenBank/DDBJ databases">
        <title>Fusarium solani-melongenae Genome sequencing and assembly.</title>
        <authorList>
            <person name="Xie S."/>
            <person name="Huang L."/>
            <person name="Zhang X."/>
        </authorList>
    </citation>
    <scope>NUCLEOTIDE SEQUENCE</scope>
    <source>
        <strain evidence="1">CRI 24-3</strain>
    </source>
</reference>
<protein>
    <submittedName>
        <fullName evidence="1">Uncharacterized protein</fullName>
    </submittedName>
</protein>
<evidence type="ECO:0000313" key="1">
    <source>
        <dbReference type="EMBL" id="UPK91521.1"/>
    </source>
</evidence>
<proteinExistence type="predicted"/>
<sequence length="320" mass="35975">MDRDSLTSSLSSVPVQDLLAALPSSALRHAATELSPQEEAPAKRPLNAFMAFRTYYIRIFPSYPQKTISLFLTRLWNQDPQRNKWALIAKVYSFARDQLGKSRVKLGVFLDICCPMMEIMGPADYLETLGWVVQGDEISQAAPGASAGVSQDASDASDIATASGDYPTCELSLLTSLVESGYLPTDLLTLVNTNKPMMTLTSPKKQFIDSLARDPYAATAELLGPYYDHSYFHRTSIYSWETSNLNNFHHIPITIPYPTYEPYPFHDDERPGVPTSMPFDSHFTPAQRAYEQRLNEVAGAWDMDDIYVVEYFDDSKFVFI</sequence>
<dbReference type="EMBL" id="CP090031">
    <property type="protein sequence ID" value="UPK91521.1"/>
    <property type="molecule type" value="Genomic_DNA"/>
</dbReference>
<gene>
    <name evidence="1" type="ORF">LCI18_002456</name>
</gene>
<evidence type="ECO:0000313" key="2">
    <source>
        <dbReference type="Proteomes" id="UP000830768"/>
    </source>
</evidence>
<dbReference type="Proteomes" id="UP000830768">
    <property type="component" value="Chromosome 2"/>
</dbReference>
<name>A0ACD3YSE4_FUSSC</name>
<keyword evidence="2" id="KW-1185">Reference proteome</keyword>